<accession>A2Z836</accession>
<evidence type="ECO:0000256" key="1">
    <source>
        <dbReference type="SAM" id="MobiDB-lite"/>
    </source>
</evidence>
<proteinExistence type="predicted"/>
<protein>
    <submittedName>
        <fullName evidence="2">Uncharacterized protein</fullName>
    </submittedName>
</protein>
<dbReference type="Gramene" id="BGIOSGA031782-TA">
    <property type="protein sequence ID" value="BGIOSGA031782-PA"/>
    <property type="gene ID" value="BGIOSGA031782"/>
</dbReference>
<organism evidence="2 3">
    <name type="scientific">Oryza sativa subsp. indica</name>
    <name type="common">Rice</name>
    <dbReference type="NCBI Taxonomy" id="39946"/>
    <lineage>
        <taxon>Eukaryota</taxon>
        <taxon>Viridiplantae</taxon>
        <taxon>Streptophyta</taxon>
        <taxon>Embryophyta</taxon>
        <taxon>Tracheophyta</taxon>
        <taxon>Spermatophyta</taxon>
        <taxon>Magnoliopsida</taxon>
        <taxon>Liliopsida</taxon>
        <taxon>Poales</taxon>
        <taxon>Poaceae</taxon>
        <taxon>BOP clade</taxon>
        <taxon>Oryzoideae</taxon>
        <taxon>Oryzeae</taxon>
        <taxon>Oryzinae</taxon>
        <taxon>Oryza</taxon>
        <taxon>Oryza sativa</taxon>
    </lineage>
</organism>
<dbReference type="AlphaFoldDB" id="A2Z836"/>
<sequence>MAHHPSAPDLAAAAAWKGRRLAVAKGGEGEEERWWQAEPGDDDDEGERSGTGEGGGEERIRPQRVVVGEKPCRHHAEVPRPPLEELKLKIYEQIYDGIYRICAVM</sequence>
<gene>
    <name evidence="2" type="ORF">OsI_33872</name>
</gene>
<dbReference type="HOGENOM" id="CLU_2241050_0_0_1"/>
<keyword evidence="3" id="KW-1185">Reference proteome</keyword>
<dbReference type="Proteomes" id="UP000007015">
    <property type="component" value="Chromosome 10"/>
</dbReference>
<reference evidence="2 3" key="1">
    <citation type="journal article" date="2005" name="PLoS Biol.">
        <title>The genomes of Oryza sativa: a history of duplications.</title>
        <authorList>
            <person name="Yu J."/>
            <person name="Wang J."/>
            <person name="Lin W."/>
            <person name="Li S."/>
            <person name="Li H."/>
            <person name="Zhou J."/>
            <person name="Ni P."/>
            <person name="Dong W."/>
            <person name="Hu S."/>
            <person name="Zeng C."/>
            <person name="Zhang J."/>
            <person name="Zhang Y."/>
            <person name="Li R."/>
            <person name="Xu Z."/>
            <person name="Li S."/>
            <person name="Li X."/>
            <person name="Zheng H."/>
            <person name="Cong L."/>
            <person name="Lin L."/>
            <person name="Yin J."/>
            <person name="Geng J."/>
            <person name="Li G."/>
            <person name="Shi J."/>
            <person name="Liu J."/>
            <person name="Lv H."/>
            <person name="Li J."/>
            <person name="Wang J."/>
            <person name="Deng Y."/>
            <person name="Ran L."/>
            <person name="Shi X."/>
            <person name="Wang X."/>
            <person name="Wu Q."/>
            <person name="Li C."/>
            <person name="Ren X."/>
            <person name="Wang J."/>
            <person name="Wang X."/>
            <person name="Li D."/>
            <person name="Liu D."/>
            <person name="Zhang X."/>
            <person name="Ji Z."/>
            <person name="Zhao W."/>
            <person name="Sun Y."/>
            <person name="Zhang Z."/>
            <person name="Bao J."/>
            <person name="Han Y."/>
            <person name="Dong L."/>
            <person name="Ji J."/>
            <person name="Chen P."/>
            <person name="Wu S."/>
            <person name="Liu J."/>
            <person name="Xiao Y."/>
            <person name="Bu D."/>
            <person name="Tan J."/>
            <person name="Yang L."/>
            <person name="Ye C."/>
            <person name="Zhang J."/>
            <person name="Xu J."/>
            <person name="Zhou Y."/>
            <person name="Yu Y."/>
            <person name="Zhang B."/>
            <person name="Zhuang S."/>
            <person name="Wei H."/>
            <person name="Liu B."/>
            <person name="Lei M."/>
            <person name="Yu H."/>
            <person name="Li Y."/>
            <person name="Xu H."/>
            <person name="Wei S."/>
            <person name="He X."/>
            <person name="Fang L."/>
            <person name="Zhang Z."/>
            <person name="Zhang Y."/>
            <person name="Huang X."/>
            <person name="Su Z."/>
            <person name="Tong W."/>
            <person name="Li J."/>
            <person name="Tong Z."/>
            <person name="Li S."/>
            <person name="Ye J."/>
            <person name="Wang L."/>
            <person name="Fang L."/>
            <person name="Lei T."/>
            <person name="Chen C."/>
            <person name="Chen H."/>
            <person name="Xu Z."/>
            <person name="Li H."/>
            <person name="Huang H."/>
            <person name="Zhang F."/>
            <person name="Xu H."/>
            <person name="Li N."/>
            <person name="Zhao C."/>
            <person name="Li S."/>
            <person name="Dong L."/>
            <person name="Huang Y."/>
            <person name="Li L."/>
            <person name="Xi Y."/>
            <person name="Qi Q."/>
            <person name="Li W."/>
            <person name="Zhang B."/>
            <person name="Hu W."/>
            <person name="Zhang Y."/>
            <person name="Tian X."/>
            <person name="Jiao Y."/>
            <person name="Liang X."/>
            <person name="Jin J."/>
            <person name="Gao L."/>
            <person name="Zheng W."/>
            <person name="Hao B."/>
            <person name="Liu S."/>
            <person name="Wang W."/>
            <person name="Yuan L."/>
            <person name="Cao M."/>
            <person name="McDermott J."/>
            <person name="Samudrala R."/>
            <person name="Wang J."/>
            <person name="Wong G.K."/>
            <person name="Yang H."/>
        </authorList>
    </citation>
    <scope>NUCLEOTIDE SEQUENCE [LARGE SCALE GENOMIC DNA]</scope>
    <source>
        <strain evidence="3">cv. 93-11</strain>
    </source>
</reference>
<evidence type="ECO:0000313" key="2">
    <source>
        <dbReference type="EMBL" id="EAY78770.1"/>
    </source>
</evidence>
<evidence type="ECO:0000313" key="3">
    <source>
        <dbReference type="Proteomes" id="UP000007015"/>
    </source>
</evidence>
<dbReference type="EMBL" id="CM000135">
    <property type="protein sequence ID" value="EAY78770.1"/>
    <property type="molecule type" value="Genomic_DNA"/>
</dbReference>
<name>A2Z836_ORYSI</name>
<feature type="region of interest" description="Disordered" evidence="1">
    <location>
        <begin position="25"/>
        <end position="77"/>
    </location>
</feature>